<evidence type="ECO:0008006" key="3">
    <source>
        <dbReference type="Google" id="ProtNLM"/>
    </source>
</evidence>
<dbReference type="AlphaFoldDB" id="A0A936YMY0"/>
<sequence>MISEGGIVHRTKLLGALFLVSIAAGCSTTSGSSRLDETGERIADAAGDDGSSGTPENAAYYIQSLRGGLAMRMPGLKLSASNRGRALEAEYKALESSPSGQRVNWEGDGGTRGEVMAAVPYQVGSQNCRQYTHTITVKGAAPLTGRGAACRNANGSWTPLS</sequence>
<dbReference type="InterPro" id="IPR016364">
    <property type="entry name" value="Surface_antigen_Rickettsia"/>
</dbReference>
<comment type="caution">
    <text evidence="1">The sequence shown here is derived from an EMBL/GenBank/DDBJ whole genome shotgun (WGS) entry which is preliminary data.</text>
</comment>
<evidence type="ECO:0000313" key="2">
    <source>
        <dbReference type="Proteomes" id="UP000633219"/>
    </source>
</evidence>
<proteinExistence type="predicted"/>
<dbReference type="Proteomes" id="UP000633219">
    <property type="component" value="Unassembled WGS sequence"/>
</dbReference>
<evidence type="ECO:0000313" key="1">
    <source>
        <dbReference type="EMBL" id="MBL0371089.1"/>
    </source>
</evidence>
<organism evidence="1 2">
    <name type="scientific">Rhizobium setariae</name>
    <dbReference type="NCBI Taxonomy" id="2801340"/>
    <lineage>
        <taxon>Bacteria</taxon>
        <taxon>Pseudomonadati</taxon>
        <taxon>Pseudomonadota</taxon>
        <taxon>Alphaproteobacteria</taxon>
        <taxon>Hyphomicrobiales</taxon>
        <taxon>Rhizobiaceae</taxon>
        <taxon>Rhizobium/Agrobacterium group</taxon>
        <taxon>Rhizobium</taxon>
    </lineage>
</organism>
<reference evidence="1" key="1">
    <citation type="submission" date="2021-01" db="EMBL/GenBank/DDBJ databases">
        <title>Rhizobium sp. strain KVB221 16S ribosomal RNA gene Genome sequencing and assembly.</title>
        <authorList>
            <person name="Kang M."/>
        </authorList>
    </citation>
    <scope>NUCLEOTIDE SEQUENCE</scope>
    <source>
        <strain evidence="1">KVB221</strain>
    </source>
</reference>
<gene>
    <name evidence="1" type="ORF">JJB09_03525</name>
</gene>
<accession>A0A936YMY0</accession>
<name>A0A936YMY0_9HYPH</name>
<protein>
    <recommendedName>
        <fullName evidence="3">Surface antigen domain-containing protein</fullName>
    </recommendedName>
</protein>
<dbReference type="EMBL" id="JAEQNC010000002">
    <property type="protein sequence ID" value="MBL0371089.1"/>
    <property type="molecule type" value="Genomic_DNA"/>
</dbReference>
<dbReference type="PIRSF" id="PIRSF002721">
    <property type="entry name" value="Surface_antigen_Rickettsia"/>
    <property type="match status" value="1"/>
</dbReference>
<keyword evidence="2" id="KW-1185">Reference proteome</keyword>